<reference evidence="1" key="1">
    <citation type="submission" date="2022-07" db="EMBL/GenBank/DDBJ databases">
        <title>Phylogenomic reconstructions and comparative analyses of Kickxellomycotina fungi.</title>
        <authorList>
            <person name="Reynolds N.K."/>
            <person name="Stajich J.E."/>
            <person name="Barry K."/>
            <person name="Grigoriev I.V."/>
            <person name="Crous P."/>
            <person name="Smith M.E."/>
        </authorList>
    </citation>
    <scope>NUCLEOTIDE SEQUENCE</scope>
    <source>
        <strain evidence="1">CBS 109366</strain>
    </source>
</reference>
<protein>
    <submittedName>
        <fullName evidence="1">Uncharacterized protein</fullName>
    </submittedName>
</protein>
<accession>A0ACC1JVG6</accession>
<dbReference type="EMBL" id="JANBUJ010001291">
    <property type="protein sequence ID" value="KAJ2767974.1"/>
    <property type="molecule type" value="Genomic_DNA"/>
</dbReference>
<evidence type="ECO:0000313" key="1">
    <source>
        <dbReference type="EMBL" id="KAJ2767974.1"/>
    </source>
</evidence>
<comment type="caution">
    <text evidence="1">The sequence shown here is derived from an EMBL/GenBank/DDBJ whole genome shotgun (WGS) entry which is preliminary data.</text>
</comment>
<organism evidence="1 2">
    <name type="scientific">Coemansia nantahalensis</name>
    <dbReference type="NCBI Taxonomy" id="2789366"/>
    <lineage>
        <taxon>Eukaryota</taxon>
        <taxon>Fungi</taxon>
        <taxon>Fungi incertae sedis</taxon>
        <taxon>Zoopagomycota</taxon>
        <taxon>Kickxellomycotina</taxon>
        <taxon>Kickxellomycetes</taxon>
        <taxon>Kickxellales</taxon>
        <taxon>Kickxellaceae</taxon>
        <taxon>Coemansia</taxon>
    </lineage>
</organism>
<sequence length="222" mass="24169">MSAATSSYTVRYFDEIGRGEPAKVLLAAANIEWTDEHPDWPAAKDEQPFGTLPVLVEKRSDGEPDLVLGDSAAIERYLARKFGLLPADPAAAALQEQLHDHLSDVLTAFYVQAFCPESVKADRKAVFEALLDRHIKYQTETLQKNGNNGHLFGDSFSYADAVSYGIFKILLIGAVKFQADISDYVKSKLTPEIVKNLTTSEAHPPLAGYVAKSATVAAVVQA</sequence>
<keyword evidence="2" id="KW-1185">Reference proteome</keyword>
<dbReference type="Proteomes" id="UP001140234">
    <property type="component" value="Unassembled WGS sequence"/>
</dbReference>
<proteinExistence type="predicted"/>
<name>A0ACC1JVG6_9FUNG</name>
<gene>
    <name evidence="1" type="ORF">IWQ57_003731</name>
</gene>
<evidence type="ECO:0000313" key="2">
    <source>
        <dbReference type="Proteomes" id="UP001140234"/>
    </source>
</evidence>